<organism evidence="1 2">
    <name type="scientific">Gaetbulibacter aestuarii</name>
    <dbReference type="NCBI Taxonomy" id="1502358"/>
    <lineage>
        <taxon>Bacteria</taxon>
        <taxon>Pseudomonadati</taxon>
        <taxon>Bacteroidota</taxon>
        <taxon>Flavobacteriia</taxon>
        <taxon>Flavobacteriales</taxon>
        <taxon>Flavobacteriaceae</taxon>
        <taxon>Gaetbulibacter</taxon>
    </lineage>
</organism>
<dbReference type="Proteomes" id="UP001610100">
    <property type="component" value="Unassembled WGS sequence"/>
</dbReference>
<dbReference type="GO" id="GO:0016301">
    <property type="term" value="F:kinase activity"/>
    <property type="evidence" value="ECO:0007669"/>
    <property type="project" value="UniProtKB-KW"/>
</dbReference>
<keyword evidence="2" id="KW-1185">Reference proteome</keyword>
<evidence type="ECO:0000313" key="1">
    <source>
        <dbReference type="EMBL" id="MFH6773133.1"/>
    </source>
</evidence>
<evidence type="ECO:0000313" key="2">
    <source>
        <dbReference type="Proteomes" id="UP001610100"/>
    </source>
</evidence>
<dbReference type="NCBIfam" id="NF040656">
    <property type="entry name" value="GHMP_GYDIA"/>
    <property type="match status" value="1"/>
</dbReference>
<dbReference type="EMBL" id="JBAWKB010000007">
    <property type="protein sequence ID" value="MFH6773133.1"/>
    <property type="molecule type" value="Genomic_DNA"/>
</dbReference>
<dbReference type="InterPro" id="IPR014721">
    <property type="entry name" value="Ribsml_uS5_D2-typ_fold_subgr"/>
</dbReference>
<keyword evidence="1" id="KW-0418">Kinase</keyword>
<dbReference type="SUPFAM" id="SSF54211">
    <property type="entry name" value="Ribosomal protein S5 domain 2-like"/>
    <property type="match status" value="1"/>
</dbReference>
<sequence>MKTFSSHGKLLLSAEYVILDGALALALPTTFGQNLNVEPSKSNELIWKSLDNQGNIWYEDKFTLKKLERSKSPENEFSNRLIQILRTARDLNPGFLTGELGFKVTTHLDFQRDWGLGSSSTLINNIANWAEIDPYTLLERTFGGSGYDIACAQSQSPILYQIKEGSRLVKPVKFDPNFKSQLYFVYLNRKQNSREGISHYRANKKNKTGTIAEINLITERLLECKNLPAFEEQLDLHETLIAEITKQTPVKDLYFKDFTGHIKSLGAWGGDFILATSESDPRDYFKSKGFNTVINYTDMIL</sequence>
<proteinExistence type="predicted"/>
<dbReference type="InterPro" id="IPR047765">
    <property type="entry name" value="GHMP_GYDIA-like"/>
</dbReference>
<reference evidence="1 2" key="1">
    <citation type="submission" date="2024-02" db="EMBL/GenBank/DDBJ databases">
        <title>A Gaetbulibacter species isolated from tidal flats and genomic insights of their niches.</title>
        <authorList>
            <person name="Ye Y."/>
        </authorList>
    </citation>
    <scope>NUCLEOTIDE SEQUENCE [LARGE SCALE GENOMIC DNA]</scope>
    <source>
        <strain evidence="1 2">KYW382</strain>
    </source>
</reference>
<dbReference type="RefSeq" id="WP_344742365.1">
    <property type="nucleotide sequence ID" value="NZ_BAABAY010000008.1"/>
</dbReference>
<name>A0ABW7N1Y5_9FLAO</name>
<keyword evidence="1" id="KW-0808">Transferase</keyword>
<comment type="caution">
    <text evidence="1">The sequence shown here is derived from an EMBL/GenBank/DDBJ whole genome shotgun (WGS) entry which is preliminary data.</text>
</comment>
<gene>
    <name evidence="1" type="ORF">V8G58_14410</name>
</gene>
<protein>
    <submittedName>
        <fullName evidence="1">GYDIA family GHMP kinase</fullName>
    </submittedName>
</protein>
<dbReference type="InterPro" id="IPR020568">
    <property type="entry name" value="Ribosomal_Su5_D2-typ_SF"/>
</dbReference>
<accession>A0ABW7N1Y5</accession>
<dbReference type="Gene3D" id="3.30.230.10">
    <property type="match status" value="1"/>
</dbReference>